<dbReference type="GO" id="GO:0009425">
    <property type="term" value="C:bacterial-type flagellum basal body"/>
    <property type="evidence" value="ECO:0007669"/>
    <property type="project" value="UniProtKB-SubCell"/>
</dbReference>
<name>A0AAE3NWR4_9RHOB</name>
<evidence type="ECO:0000256" key="4">
    <source>
        <dbReference type="ARBA" id="ARBA00021870"/>
    </source>
</evidence>
<proteinExistence type="inferred from homology"/>
<sequence length="346" mass="36558">MPTEMTLAGAGGHAARLSKRQKAAIVVRLLRSEGIDLSLADLPESLQIGLTREMGNLRFVSRKTLKAVVDEFVEELDALGLSFPSGLGDALSLLDGTISPAAAERLRLQAGIGAVTDPWGRLSQLDAARLRPLIEEESTEIGAVALSKLKVSKAAEILGLLPGTTARRLAYAMGQTSAVSPATVDRIGAALVAQIDAETPRAFAGGPVERVGAILNSSPAATRDEVLDGLDEADKAFADEVRKAIFTFSNIPQRLDPRDVPRIAREIDGAVLIKALAAALQSEREAASAEFVLSNMSQRLAQQMRDEMETLGKVKGKEGEDAMAAVVAAIRAMEAAGEIMLVAEDE</sequence>
<accession>A0AAE3NWR4</accession>
<evidence type="ECO:0000259" key="11">
    <source>
        <dbReference type="Pfam" id="PF01706"/>
    </source>
</evidence>
<dbReference type="Proteomes" id="UP001220964">
    <property type="component" value="Unassembled WGS sequence"/>
</dbReference>
<evidence type="ECO:0000256" key="5">
    <source>
        <dbReference type="ARBA" id="ARBA00022475"/>
    </source>
</evidence>
<feature type="domain" description="Flagellar motor switch protein FliG N-terminal" evidence="13">
    <location>
        <begin position="17"/>
        <end position="119"/>
    </location>
</feature>
<evidence type="ECO:0000256" key="2">
    <source>
        <dbReference type="ARBA" id="ARBA00004413"/>
    </source>
</evidence>
<dbReference type="SUPFAM" id="SSF48029">
    <property type="entry name" value="FliG"/>
    <property type="match status" value="2"/>
</dbReference>
<comment type="caution">
    <text evidence="14">The sequence shown here is derived from an EMBL/GenBank/DDBJ whole genome shotgun (WGS) entry which is preliminary data.</text>
</comment>
<dbReference type="PRINTS" id="PR00954">
    <property type="entry name" value="FLGMOTORFLIG"/>
</dbReference>
<evidence type="ECO:0000256" key="1">
    <source>
        <dbReference type="ARBA" id="ARBA00004117"/>
    </source>
</evidence>
<dbReference type="InterPro" id="IPR011002">
    <property type="entry name" value="FliG_a-hlx"/>
</dbReference>
<keyword evidence="9" id="KW-0975">Bacterial flagellum</keyword>
<dbReference type="GO" id="GO:0006935">
    <property type="term" value="P:chemotaxis"/>
    <property type="evidence" value="ECO:0007669"/>
    <property type="project" value="UniProtKB-KW"/>
</dbReference>
<evidence type="ECO:0000256" key="6">
    <source>
        <dbReference type="ARBA" id="ARBA00022500"/>
    </source>
</evidence>
<keyword evidence="5" id="KW-1003">Cell membrane</keyword>
<evidence type="ECO:0000256" key="10">
    <source>
        <dbReference type="ARBA" id="ARBA00025598"/>
    </source>
</evidence>
<feature type="domain" description="Flagellar motor switch protein FliG C-terminal" evidence="11">
    <location>
        <begin position="229"/>
        <end position="341"/>
    </location>
</feature>
<dbReference type="GO" id="GO:0071973">
    <property type="term" value="P:bacterial-type flagellum-dependent cell motility"/>
    <property type="evidence" value="ECO:0007669"/>
    <property type="project" value="InterPro"/>
</dbReference>
<keyword evidence="6" id="KW-0145">Chemotaxis</keyword>
<evidence type="ECO:0000259" key="12">
    <source>
        <dbReference type="Pfam" id="PF14841"/>
    </source>
</evidence>
<evidence type="ECO:0000259" key="13">
    <source>
        <dbReference type="Pfam" id="PF14842"/>
    </source>
</evidence>
<dbReference type="PANTHER" id="PTHR30534:SF0">
    <property type="entry name" value="FLAGELLAR MOTOR SWITCH PROTEIN FLIG"/>
    <property type="match status" value="1"/>
</dbReference>
<evidence type="ECO:0000256" key="9">
    <source>
        <dbReference type="ARBA" id="ARBA00023143"/>
    </source>
</evidence>
<dbReference type="EMBL" id="JARGYC010000040">
    <property type="protein sequence ID" value="MDF0602042.1"/>
    <property type="molecule type" value="Genomic_DNA"/>
</dbReference>
<evidence type="ECO:0000313" key="14">
    <source>
        <dbReference type="EMBL" id="MDF0602042.1"/>
    </source>
</evidence>
<dbReference type="Pfam" id="PF14842">
    <property type="entry name" value="FliG_N"/>
    <property type="match status" value="1"/>
</dbReference>
<evidence type="ECO:0000313" key="15">
    <source>
        <dbReference type="Proteomes" id="UP001220964"/>
    </source>
</evidence>
<dbReference type="RefSeq" id="WP_275568180.1">
    <property type="nucleotide sequence ID" value="NZ_JARGYC010000040.1"/>
</dbReference>
<keyword evidence="7" id="KW-0283">Flagellar rotation</keyword>
<comment type="similarity">
    <text evidence="3">Belongs to the FliG family.</text>
</comment>
<evidence type="ECO:0000256" key="7">
    <source>
        <dbReference type="ARBA" id="ARBA00022779"/>
    </source>
</evidence>
<dbReference type="PANTHER" id="PTHR30534">
    <property type="entry name" value="FLAGELLAR MOTOR SWITCH PROTEIN FLIG"/>
    <property type="match status" value="1"/>
</dbReference>
<evidence type="ECO:0000256" key="8">
    <source>
        <dbReference type="ARBA" id="ARBA00023136"/>
    </source>
</evidence>
<dbReference type="InterPro" id="IPR023087">
    <property type="entry name" value="Flg_Motor_Flig_C"/>
</dbReference>
<dbReference type="GO" id="GO:0005886">
    <property type="term" value="C:plasma membrane"/>
    <property type="evidence" value="ECO:0007669"/>
    <property type="project" value="UniProtKB-SubCell"/>
</dbReference>
<dbReference type="Pfam" id="PF01706">
    <property type="entry name" value="FliG_C"/>
    <property type="match status" value="1"/>
</dbReference>
<dbReference type="AlphaFoldDB" id="A0AAE3NWR4"/>
<evidence type="ECO:0000256" key="3">
    <source>
        <dbReference type="ARBA" id="ARBA00010299"/>
    </source>
</evidence>
<dbReference type="GO" id="GO:0003774">
    <property type="term" value="F:cytoskeletal motor activity"/>
    <property type="evidence" value="ECO:0007669"/>
    <property type="project" value="InterPro"/>
</dbReference>
<gene>
    <name evidence="14" type="ORF">P1J78_14970</name>
</gene>
<keyword evidence="15" id="KW-1185">Reference proteome</keyword>
<dbReference type="Pfam" id="PF14841">
    <property type="entry name" value="FliG_M"/>
    <property type="match status" value="1"/>
</dbReference>
<reference evidence="14" key="1">
    <citation type="submission" date="2023-03" db="EMBL/GenBank/DDBJ databases">
        <title>Multiphase analysis and comparison of six strains from genera Psychromarinibacter, Lutimaribacter, and Maritimibacter, including a novel species: Psychromarinibacter sediminicola sp. nov.</title>
        <authorList>
            <person name="Wang Y.-H."/>
            <person name="Ye M.-Q."/>
            <person name="Du Z.-J."/>
        </authorList>
    </citation>
    <scope>NUCLEOTIDE SEQUENCE</scope>
    <source>
        <strain evidence="14">C21-152</strain>
    </source>
</reference>
<protein>
    <recommendedName>
        <fullName evidence="4">Flagellar motor switch protein FliG</fullName>
    </recommendedName>
</protein>
<dbReference type="Gene3D" id="1.10.220.30">
    <property type="match status" value="3"/>
</dbReference>
<comment type="function">
    <text evidence="10">FliG is one of three proteins (FliG, FliN, FliM) that forms the rotor-mounted switch complex (C ring), located at the base of the basal body. This complex interacts with the CheY and CheZ chemotaxis proteins, in addition to contacting components of the motor that determine the direction of flagellar rotation.</text>
</comment>
<dbReference type="InterPro" id="IPR032779">
    <property type="entry name" value="FliG_M"/>
</dbReference>
<dbReference type="InterPro" id="IPR000090">
    <property type="entry name" value="Flg_Motor_Flig"/>
</dbReference>
<keyword evidence="8" id="KW-0472">Membrane</keyword>
<comment type="subcellular location">
    <subcellularLocation>
        <location evidence="1">Bacterial flagellum basal body</location>
    </subcellularLocation>
    <subcellularLocation>
        <location evidence="2">Cell membrane</location>
        <topology evidence="2">Peripheral membrane protein</topology>
        <orientation evidence="2">Cytoplasmic side</orientation>
    </subcellularLocation>
</comment>
<organism evidence="14 15">
    <name type="scientific">Psychromarinibacter sediminicola</name>
    <dbReference type="NCBI Taxonomy" id="3033385"/>
    <lineage>
        <taxon>Bacteria</taxon>
        <taxon>Pseudomonadati</taxon>
        <taxon>Pseudomonadota</taxon>
        <taxon>Alphaproteobacteria</taxon>
        <taxon>Rhodobacterales</taxon>
        <taxon>Paracoccaceae</taxon>
        <taxon>Psychromarinibacter</taxon>
    </lineage>
</organism>
<dbReference type="InterPro" id="IPR028263">
    <property type="entry name" value="FliG_N"/>
</dbReference>
<feature type="domain" description="Flagellar motor switch protein FliG middle" evidence="12">
    <location>
        <begin position="129"/>
        <end position="197"/>
    </location>
</feature>